<dbReference type="Proteomes" id="UP000241394">
    <property type="component" value="Chromosome LG2"/>
</dbReference>
<organism evidence="1 2">
    <name type="scientific">Actinidia chinensis var. chinensis</name>
    <name type="common">Chinese soft-hair kiwi</name>
    <dbReference type="NCBI Taxonomy" id="1590841"/>
    <lineage>
        <taxon>Eukaryota</taxon>
        <taxon>Viridiplantae</taxon>
        <taxon>Streptophyta</taxon>
        <taxon>Embryophyta</taxon>
        <taxon>Tracheophyta</taxon>
        <taxon>Spermatophyta</taxon>
        <taxon>Magnoliopsida</taxon>
        <taxon>eudicotyledons</taxon>
        <taxon>Gunneridae</taxon>
        <taxon>Pentapetalae</taxon>
        <taxon>asterids</taxon>
        <taxon>Ericales</taxon>
        <taxon>Actinidiaceae</taxon>
        <taxon>Actinidia</taxon>
    </lineage>
</organism>
<protein>
    <submittedName>
        <fullName evidence="1">DNA polymerase</fullName>
    </submittedName>
</protein>
<accession>A0A2R6RWU3</accession>
<dbReference type="EMBL" id="NKQK01000002">
    <property type="protein sequence ID" value="PSS34485.1"/>
    <property type="molecule type" value="Genomic_DNA"/>
</dbReference>
<evidence type="ECO:0000313" key="2">
    <source>
        <dbReference type="Proteomes" id="UP000241394"/>
    </source>
</evidence>
<sequence length="168" mass="18493">MLKLPKKKINLIRNGKNHIICISKGEPPMLHIQKFPRKFPDPLMLFIQHFPGKLPAVKSPVDSVVGSTETETDSLAGLTRELARSSLQEKTQNIKVASPPETALGGKIESRDVVYAAVEQAVRLKMNGEGPRKGMGLLCPHRNLSFIHYPTPPAKNTDIGFYANEGLS</sequence>
<dbReference type="AlphaFoldDB" id="A0A2R6RWU3"/>
<evidence type="ECO:0000313" key="1">
    <source>
        <dbReference type="EMBL" id="PSS34485.1"/>
    </source>
</evidence>
<reference evidence="1 2" key="1">
    <citation type="submission" date="2017-07" db="EMBL/GenBank/DDBJ databases">
        <title>An improved, manually edited Actinidia chinensis var. chinensis (kiwifruit) genome highlights the challenges associated with draft genomes and gene prediction in plants.</title>
        <authorList>
            <person name="Pilkington S."/>
            <person name="Crowhurst R."/>
            <person name="Hilario E."/>
            <person name="Nardozza S."/>
            <person name="Fraser L."/>
            <person name="Peng Y."/>
            <person name="Gunaseelan K."/>
            <person name="Simpson R."/>
            <person name="Tahir J."/>
            <person name="Deroles S."/>
            <person name="Templeton K."/>
            <person name="Luo Z."/>
            <person name="Davy M."/>
            <person name="Cheng C."/>
            <person name="Mcneilage M."/>
            <person name="Scaglione D."/>
            <person name="Liu Y."/>
            <person name="Zhang Q."/>
            <person name="Datson P."/>
            <person name="De Silva N."/>
            <person name="Gardiner S."/>
            <person name="Bassett H."/>
            <person name="Chagne D."/>
            <person name="Mccallum J."/>
            <person name="Dzierzon H."/>
            <person name="Deng C."/>
            <person name="Wang Y.-Y."/>
            <person name="Barron N."/>
            <person name="Manako K."/>
            <person name="Bowen J."/>
            <person name="Foster T."/>
            <person name="Erridge Z."/>
            <person name="Tiffin H."/>
            <person name="Waite C."/>
            <person name="Davies K."/>
            <person name="Grierson E."/>
            <person name="Laing W."/>
            <person name="Kirk R."/>
            <person name="Chen X."/>
            <person name="Wood M."/>
            <person name="Montefiori M."/>
            <person name="Brummell D."/>
            <person name="Schwinn K."/>
            <person name="Catanach A."/>
            <person name="Fullerton C."/>
            <person name="Li D."/>
            <person name="Meiyalaghan S."/>
            <person name="Nieuwenhuizen N."/>
            <person name="Read N."/>
            <person name="Prakash R."/>
            <person name="Hunter D."/>
            <person name="Zhang H."/>
            <person name="Mckenzie M."/>
            <person name="Knabel M."/>
            <person name="Harris A."/>
            <person name="Allan A."/>
            <person name="Chen A."/>
            <person name="Janssen B."/>
            <person name="Plunkett B."/>
            <person name="Dwamena C."/>
            <person name="Voogd C."/>
            <person name="Leif D."/>
            <person name="Lafferty D."/>
            <person name="Souleyre E."/>
            <person name="Varkonyi-Gasic E."/>
            <person name="Gambi F."/>
            <person name="Hanley J."/>
            <person name="Yao J.-L."/>
            <person name="Cheung J."/>
            <person name="David K."/>
            <person name="Warren B."/>
            <person name="Marsh K."/>
            <person name="Snowden K."/>
            <person name="Lin-Wang K."/>
            <person name="Brian L."/>
            <person name="Martinez-Sanchez M."/>
            <person name="Wang M."/>
            <person name="Ileperuma N."/>
            <person name="Macnee N."/>
            <person name="Campin R."/>
            <person name="Mcatee P."/>
            <person name="Drummond R."/>
            <person name="Espley R."/>
            <person name="Ireland H."/>
            <person name="Wu R."/>
            <person name="Atkinson R."/>
            <person name="Karunairetnam S."/>
            <person name="Bulley S."/>
            <person name="Chunkath S."/>
            <person name="Hanley Z."/>
            <person name="Storey R."/>
            <person name="Thrimawithana A."/>
            <person name="Thomson S."/>
            <person name="David C."/>
            <person name="Testolin R."/>
        </authorList>
    </citation>
    <scope>NUCLEOTIDE SEQUENCE [LARGE SCALE GENOMIC DNA]</scope>
    <source>
        <strain evidence="2">cv. Red5</strain>
        <tissue evidence="1">Young leaf</tissue>
    </source>
</reference>
<dbReference type="InParanoid" id="A0A2R6RWU3"/>
<comment type="caution">
    <text evidence="1">The sequence shown here is derived from an EMBL/GenBank/DDBJ whole genome shotgun (WGS) entry which is preliminary data.</text>
</comment>
<reference evidence="2" key="2">
    <citation type="journal article" date="2018" name="BMC Genomics">
        <title>A manually annotated Actinidia chinensis var. chinensis (kiwifruit) genome highlights the challenges associated with draft genomes and gene prediction in plants.</title>
        <authorList>
            <person name="Pilkington S.M."/>
            <person name="Crowhurst R."/>
            <person name="Hilario E."/>
            <person name="Nardozza S."/>
            <person name="Fraser L."/>
            <person name="Peng Y."/>
            <person name="Gunaseelan K."/>
            <person name="Simpson R."/>
            <person name="Tahir J."/>
            <person name="Deroles S.C."/>
            <person name="Templeton K."/>
            <person name="Luo Z."/>
            <person name="Davy M."/>
            <person name="Cheng C."/>
            <person name="McNeilage M."/>
            <person name="Scaglione D."/>
            <person name="Liu Y."/>
            <person name="Zhang Q."/>
            <person name="Datson P."/>
            <person name="De Silva N."/>
            <person name="Gardiner S.E."/>
            <person name="Bassett H."/>
            <person name="Chagne D."/>
            <person name="McCallum J."/>
            <person name="Dzierzon H."/>
            <person name="Deng C."/>
            <person name="Wang Y.Y."/>
            <person name="Barron L."/>
            <person name="Manako K."/>
            <person name="Bowen J."/>
            <person name="Foster T.M."/>
            <person name="Erridge Z.A."/>
            <person name="Tiffin H."/>
            <person name="Waite C.N."/>
            <person name="Davies K.M."/>
            <person name="Grierson E.P."/>
            <person name="Laing W.A."/>
            <person name="Kirk R."/>
            <person name="Chen X."/>
            <person name="Wood M."/>
            <person name="Montefiori M."/>
            <person name="Brummell D.A."/>
            <person name="Schwinn K.E."/>
            <person name="Catanach A."/>
            <person name="Fullerton C."/>
            <person name="Li D."/>
            <person name="Meiyalaghan S."/>
            <person name="Nieuwenhuizen N."/>
            <person name="Read N."/>
            <person name="Prakash R."/>
            <person name="Hunter D."/>
            <person name="Zhang H."/>
            <person name="McKenzie M."/>
            <person name="Knabel M."/>
            <person name="Harris A."/>
            <person name="Allan A.C."/>
            <person name="Gleave A."/>
            <person name="Chen A."/>
            <person name="Janssen B.J."/>
            <person name="Plunkett B."/>
            <person name="Ampomah-Dwamena C."/>
            <person name="Voogd C."/>
            <person name="Leif D."/>
            <person name="Lafferty D."/>
            <person name="Souleyre E.J.F."/>
            <person name="Varkonyi-Gasic E."/>
            <person name="Gambi F."/>
            <person name="Hanley J."/>
            <person name="Yao J.L."/>
            <person name="Cheung J."/>
            <person name="David K.M."/>
            <person name="Warren B."/>
            <person name="Marsh K."/>
            <person name="Snowden K.C."/>
            <person name="Lin-Wang K."/>
            <person name="Brian L."/>
            <person name="Martinez-Sanchez M."/>
            <person name="Wang M."/>
            <person name="Ileperuma N."/>
            <person name="Macnee N."/>
            <person name="Campin R."/>
            <person name="McAtee P."/>
            <person name="Drummond R.S.M."/>
            <person name="Espley R.V."/>
            <person name="Ireland H.S."/>
            <person name="Wu R."/>
            <person name="Atkinson R.G."/>
            <person name="Karunairetnam S."/>
            <person name="Bulley S."/>
            <person name="Chunkath S."/>
            <person name="Hanley Z."/>
            <person name="Storey R."/>
            <person name="Thrimawithana A.H."/>
            <person name="Thomson S."/>
            <person name="David C."/>
            <person name="Testolin R."/>
            <person name="Huang H."/>
            <person name="Hellens R.P."/>
            <person name="Schaffer R.J."/>
        </authorList>
    </citation>
    <scope>NUCLEOTIDE SEQUENCE [LARGE SCALE GENOMIC DNA]</scope>
    <source>
        <strain evidence="2">cv. Red5</strain>
    </source>
</reference>
<gene>
    <name evidence="1" type="ORF">CEY00_Acc01584</name>
</gene>
<proteinExistence type="predicted"/>
<keyword evidence="2" id="KW-1185">Reference proteome</keyword>
<name>A0A2R6RWU3_ACTCC</name>
<dbReference type="OrthoDB" id="747893at2759"/>
<dbReference type="Gramene" id="PSS34485">
    <property type="protein sequence ID" value="PSS34485"/>
    <property type="gene ID" value="CEY00_Acc01584"/>
</dbReference>